<dbReference type="EMBL" id="JANHOG010000722">
    <property type="protein sequence ID" value="KAJ3551980.1"/>
    <property type="molecule type" value="Genomic_DNA"/>
</dbReference>
<gene>
    <name evidence="1" type="ORF">NM688_g4398</name>
</gene>
<organism evidence="1 2">
    <name type="scientific">Phlebia brevispora</name>
    <dbReference type="NCBI Taxonomy" id="194682"/>
    <lineage>
        <taxon>Eukaryota</taxon>
        <taxon>Fungi</taxon>
        <taxon>Dikarya</taxon>
        <taxon>Basidiomycota</taxon>
        <taxon>Agaricomycotina</taxon>
        <taxon>Agaricomycetes</taxon>
        <taxon>Polyporales</taxon>
        <taxon>Meruliaceae</taxon>
        <taxon>Phlebia</taxon>
    </lineage>
</organism>
<evidence type="ECO:0000313" key="2">
    <source>
        <dbReference type="Proteomes" id="UP001148662"/>
    </source>
</evidence>
<dbReference type="Proteomes" id="UP001148662">
    <property type="component" value="Unassembled WGS sequence"/>
</dbReference>
<protein>
    <submittedName>
        <fullName evidence="1">Uncharacterized protein</fullName>
    </submittedName>
</protein>
<accession>A0ACC1T382</accession>
<reference evidence="1" key="1">
    <citation type="submission" date="2022-07" db="EMBL/GenBank/DDBJ databases">
        <title>Genome Sequence of Phlebia brevispora.</title>
        <authorList>
            <person name="Buettner E."/>
        </authorList>
    </citation>
    <scope>NUCLEOTIDE SEQUENCE</scope>
    <source>
        <strain evidence="1">MPL23</strain>
    </source>
</reference>
<evidence type="ECO:0000313" key="1">
    <source>
        <dbReference type="EMBL" id="KAJ3551980.1"/>
    </source>
</evidence>
<sequence length="440" mass="48711">MLTHCYASLLYAMCTLTLLAVATPATTTLTVTAPAPTVTTASQCESGDVECCDTLVEPTSTEGQLFLGLVGVALAASKDPGLIGLECSPASIIGVSSDNCNTDLACCTDNGFVLDVIVDTPRIVDGVPVKMAARRYIPQGAPDSISGLTLLFAHGIGSHKEVWLPIIESFYQQSAAPGVRPPDIREIWLLDCQNHGDSALLNDPIMPWSDFLRNGLKRSLISARNISRHIALFVLVIPEELSRSPEDVLAWRETVNFTSKAASKRRDEWDSSQDAFRYLTKRFPWNTWDERIVRVFAVGHTFARLLEHGVRPIRKGDSSVTLKCPRHLEAQSYNVHEEYVFRAMDEIERLCDRVAIHVLFGEYADFVPEYGKTCVTNMRSGRKVASLTFIPEAGHFVTQQKPDAIATRLLQIMVLHQSLRGSSALQDRTFSCTDLQRSRL</sequence>
<name>A0ACC1T382_9APHY</name>
<proteinExistence type="predicted"/>
<comment type="caution">
    <text evidence="1">The sequence shown here is derived from an EMBL/GenBank/DDBJ whole genome shotgun (WGS) entry which is preliminary data.</text>
</comment>
<keyword evidence="2" id="KW-1185">Reference proteome</keyword>